<dbReference type="AlphaFoldDB" id="A0AAJ5UQ27"/>
<dbReference type="KEGG" id="liu:OU989_11805"/>
<dbReference type="PROSITE" id="PS51257">
    <property type="entry name" value="PROKAR_LIPOPROTEIN"/>
    <property type="match status" value="1"/>
</dbReference>
<name>A0AAJ5UQ27_9BACI</name>
<gene>
    <name evidence="3" type="ORF">OU989_11805</name>
</gene>
<evidence type="ECO:0000256" key="1">
    <source>
        <dbReference type="SAM" id="MobiDB-lite"/>
    </source>
</evidence>
<proteinExistence type="predicted"/>
<sequence>MMKINKFALIWSCCIILSGCTTTLTQTDETSSQEESKVIKSEPAESGTEEMKGENLNQNKNKIEVIRGYMIDEQIVSPIGDSKTYFESYGDINVKVHLVNTGTERFVYSIRDMEDRRKIATGILMQNESYEQVFEQLPKGFYTISTVVQDEEPPIEISLSVKVDLVEYE</sequence>
<feature type="region of interest" description="Disordered" evidence="1">
    <location>
        <begin position="27"/>
        <end position="56"/>
    </location>
</feature>
<organism evidence="3 4">
    <name type="scientific">Lysinibacillus irui</name>
    <dbReference type="NCBI Taxonomy" id="2998077"/>
    <lineage>
        <taxon>Bacteria</taxon>
        <taxon>Bacillati</taxon>
        <taxon>Bacillota</taxon>
        <taxon>Bacilli</taxon>
        <taxon>Bacillales</taxon>
        <taxon>Bacillaceae</taxon>
        <taxon>Lysinibacillus</taxon>
    </lineage>
</organism>
<evidence type="ECO:0000313" key="4">
    <source>
        <dbReference type="Proteomes" id="UP001219585"/>
    </source>
</evidence>
<feature type="compositionally biased region" description="Basic and acidic residues" evidence="1">
    <location>
        <begin position="34"/>
        <end position="53"/>
    </location>
</feature>
<evidence type="ECO:0000256" key="2">
    <source>
        <dbReference type="SAM" id="SignalP"/>
    </source>
</evidence>
<accession>A0AAJ5UQ27</accession>
<feature type="chain" id="PRO_5042601506" description="Intracellular proteinase inhibitor BsuPI domain-containing protein" evidence="2">
    <location>
        <begin position="24"/>
        <end position="169"/>
    </location>
</feature>
<feature type="signal peptide" evidence="2">
    <location>
        <begin position="1"/>
        <end position="23"/>
    </location>
</feature>
<evidence type="ECO:0008006" key="5">
    <source>
        <dbReference type="Google" id="ProtNLM"/>
    </source>
</evidence>
<dbReference type="RefSeq" id="WP_274793238.1">
    <property type="nucleotide sequence ID" value="NZ_CP113527.1"/>
</dbReference>
<protein>
    <recommendedName>
        <fullName evidence="5">Intracellular proteinase inhibitor BsuPI domain-containing protein</fullName>
    </recommendedName>
</protein>
<reference evidence="3" key="1">
    <citation type="submission" date="2022-11" db="EMBL/GenBank/DDBJ databases">
        <title>Lysinibacillus irui.</title>
        <authorList>
            <person name="Akintayo S.O."/>
        </authorList>
    </citation>
    <scope>NUCLEOTIDE SEQUENCE</scope>
    <source>
        <strain evidence="3">IRB4-01</strain>
    </source>
</reference>
<evidence type="ECO:0000313" key="3">
    <source>
        <dbReference type="EMBL" id="WDV05006.1"/>
    </source>
</evidence>
<dbReference type="Proteomes" id="UP001219585">
    <property type="component" value="Chromosome"/>
</dbReference>
<dbReference type="EMBL" id="CP113527">
    <property type="protein sequence ID" value="WDV05006.1"/>
    <property type="molecule type" value="Genomic_DNA"/>
</dbReference>
<keyword evidence="2" id="KW-0732">Signal</keyword>